<dbReference type="AlphaFoldDB" id="A0A232LS44"/>
<dbReference type="GO" id="GO:0006874">
    <property type="term" value="P:intracellular calcium ion homeostasis"/>
    <property type="evidence" value="ECO:0007669"/>
    <property type="project" value="TreeGrafter"/>
</dbReference>
<keyword evidence="3" id="KW-0813">Transport</keyword>
<dbReference type="GO" id="GO:0008324">
    <property type="term" value="F:monoatomic cation transmembrane transporter activity"/>
    <property type="evidence" value="ECO:0007669"/>
    <property type="project" value="TreeGrafter"/>
</dbReference>
<feature type="compositionally biased region" description="Polar residues" evidence="7">
    <location>
        <begin position="498"/>
        <end position="510"/>
    </location>
</feature>
<dbReference type="EMBL" id="NPHW01005570">
    <property type="protein sequence ID" value="OXV06637.1"/>
    <property type="molecule type" value="Genomic_DNA"/>
</dbReference>
<dbReference type="Pfam" id="PF01699">
    <property type="entry name" value="Na_Ca_ex"/>
    <property type="match status" value="2"/>
</dbReference>
<dbReference type="Proteomes" id="UP000243515">
    <property type="component" value="Unassembled WGS sequence"/>
</dbReference>
<evidence type="ECO:0000256" key="4">
    <source>
        <dbReference type="ARBA" id="ARBA00022692"/>
    </source>
</evidence>
<keyword evidence="6" id="KW-0472">Membrane</keyword>
<feature type="compositionally biased region" description="Polar residues" evidence="7">
    <location>
        <begin position="415"/>
        <end position="435"/>
    </location>
</feature>
<accession>A0A232LS44</accession>
<organism evidence="9 10">
    <name type="scientific">Elaphomyces granulatus</name>
    <dbReference type="NCBI Taxonomy" id="519963"/>
    <lineage>
        <taxon>Eukaryota</taxon>
        <taxon>Fungi</taxon>
        <taxon>Dikarya</taxon>
        <taxon>Ascomycota</taxon>
        <taxon>Pezizomycotina</taxon>
        <taxon>Eurotiomycetes</taxon>
        <taxon>Eurotiomycetidae</taxon>
        <taxon>Eurotiales</taxon>
        <taxon>Elaphomycetaceae</taxon>
        <taxon>Elaphomyces</taxon>
    </lineage>
</organism>
<comment type="caution">
    <text evidence="9">The sequence shown here is derived from an EMBL/GenBank/DDBJ whole genome shotgun (WGS) entry which is preliminary data.</text>
</comment>
<evidence type="ECO:0000256" key="7">
    <source>
        <dbReference type="SAM" id="MobiDB-lite"/>
    </source>
</evidence>
<protein>
    <recommendedName>
        <fullName evidence="8">Sodium/calcium exchanger membrane region domain-containing protein</fullName>
    </recommendedName>
</protein>
<dbReference type="Gene3D" id="1.20.1420.30">
    <property type="entry name" value="NCX, central ion-binding region"/>
    <property type="match status" value="2"/>
</dbReference>
<evidence type="ECO:0000313" key="10">
    <source>
        <dbReference type="Proteomes" id="UP000243515"/>
    </source>
</evidence>
<dbReference type="PANTHER" id="PTHR12266">
    <property type="entry name" value="NA+/CA2+ K+ INDEPENDENT EXCHANGER"/>
    <property type="match status" value="1"/>
</dbReference>
<keyword evidence="10" id="KW-1185">Reference proteome</keyword>
<keyword evidence="4" id="KW-0812">Transmembrane</keyword>
<comment type="subcellular location">
    <subcellularLocation>
        <location evidence="1">Membrane</location>
        <topology evidence="1">Multi-pass membrane protein</topology>
    </subcellularLocation>
</comment>
<gene>
    <name evidence="9" type="ORF">Egran_05596</name>
</gene>
<dbReference type="InterPro" id="IPR004837">
    <property type="entry name" value="NaCa_Exmemb"/>
</dbReference>
<evidence type="ECO:0000313" key="9">
    <source>
        <dbReference type="EMBL" id="OXV06637.1"/>
    </source>
</evidence>
<feature type="region of interest" description="Disordered" evidence="7">
    <location>
        <begin position="410"/>
        <end position="481"/>
    </location>
</feature>
<feature type="region of interest" description="Disordered" evidence="7">
    <location>
        <begin position="498"/>
        <end position="547"/>
    </location>
</feature>
<feature type="domain" description="Sodium/calcium exchanger membrane region" evidence="8">
    <location>
        <begin position="837"/>
        <end position="992"/>
    </location>
</feature>
<evidence type="ECO:0000259" key="8">
    <source>
        <dbReference type="Pfam" id="PF01699"/>
    </source>
</evidence>
<dbReference type="InterPro" id="IPR044880">
    <property type="entry name" value="NCX_ion-bd_dom_sf"/>
</dbReference>
<reference evidence="9 10" key="1">
    <citation type="journal article" date="2015" name="Environ. Microbiol.">
        <title>Metagenome sequence of Elaphomyces granulatus from sporocarp tissue reveals Ascomycota ectomycorrhizal fingerprints of genome expansion and a Proteobacteria-rich microbiome.</title>
        <authorList>
            <person name="Quandt C.A."/>
            <person name="Kohler A."/>
            <person name="Hesse C.N."/>
            <person name="Sharpton T.J."/>
            <person name="Martin F."/>
            <person name="Spatafora J.W."/>
        </authorList>
    </citation>
    <scope>NUCLEOTIDE SEQUENCE [LARGE SCALE GENOMIC DNA]</scope>
    <source>
        <strain evidence="9 10">OSC145934</strain>
    </source>
</reference>
<evidence type="ECO:0000256" key="2">
    <source>
        <dbReference type="ARBA" id="ARBA00008170"/>
    </source>
</evidence>
<name>A0A232LS44_9EURO</name>
<dbReference type="PANTHER" id="PTHR12266:SF0">
    <property type="entry name" value="MITOCHONDRIAL SODIUM_CALCIUM EXCHANGER PROTEIN"/>
    <property type="match status" value="1"/>
</dbReference>
<evidence type="ECO:0000256" key="6">
    <source>
        <dbReference type="ARBA" id="ARBA00023136"/>
    </source>
</evidence>
<sequence>MMPQRWAEARHSLRLRSKDAHSVRPFFLTFLVVAIIWTVNRTLGPLEDSSIAVSSLLRQERLPDSTTLWVRDNESECRRARHAEDQCEFVRNNCPDEDGLISYLQLYYCSLAQAQPLALFLLILWLAVLFSTIGIAASDFLCINLSTLASILGMSESLTGVTFLAFGNGSPDVFSTFAAMNSNSGSLAVGELIGAACFITAVVAGSMALVRPFRVARRSFIRDVGYFVVAGSFSVVFLADGELYVWECVSMVGLYLFYVVMVVSWHWYRTRQRRKHERDLAARAQFHIPQNQELDLQEQVDEDDPVPGETRSLIHGPSAADFDALEQTGWSGWKDDEDDETSNQYLAEIRDNMHVNRQTMRRRRTLNPIRPSLVGALEFRSVLSSLEQLKNIHNGPINLRRYSDVDAERSRSRDNISILSNPPENTENSLNNAQSGAARVRSVSLNDVGTVRLDGNGDSRHQGAVHTTEPSENRHSSLSPSLQFVPFDSSAFLTVSPISSASPSRDQSPVPTAPRLSSDYLTVPTNDHRNPQHQTVSSPRTLSPGGSLLQTAQIPRISISPDYPASSPLLPFPALPDSPVSASSKVPSILLPPPSVSLESSHPSDGLTGDVQFEARQLRWWPYWLLPSPWIVASTLFPTLRGWKKKRILEKLLGVVAAPSVFLLTITVPVMEPYQPDPAPKLGPAQLSNLENGEIHNQPRIQLTVDSPQLSAADAEPTGRELGIDQPLGQLNVPSPAIIGRLRSDSETPVMHSSDTRPLSGTKEWNQGLVSVQLFGAPFFIALTVGVSMDVNTQSNHFFVLFMSCLLFSLICVLIFNLSLKGKSYSQPPYRLRLFLALLGFLVGICWVATIANEVVSVLKSLGVIFNISDSLLGLTIFAVGNSLGDLVANITIARLGYPNMALSACFGGPMLNILLGIGVGGLYMTLKSKPPLTSFSLTHPYYKIAISKTLAISGATLLATLVGLLIIVPLNGWWMDRKIGWGLVLLWSISTLGNVIAEITAA</sequence>
<dbReference type="InterPro" id="IPR051359">
    <property type="entry name" value="CaCA_antiporter"/>
</dbReference>
<evidence type="ECO:0000256" key="1">
    <source>
        <dbReference type="ARBA" id="ARBA00004141"/>
    </source>
</evidence>
<evidence type="ECO:0000256" key="3">
    <source>
        <dbReference type="ARBA" id="ARBA00022448"/>
    </source>
</evidence>
<evidence type="ECO:0000256" key="5">
    <source>
        <dbReference type="ARBA" id="ARBA00022989"/>
    </source>
</evidence>
<keyword evidence="5" id="KW-1133">Transmembrane helix</keyword>
<feature type="compositionally biased region" description="Polar residues" evidence="7">
    <location>
        <begin position="532"/>
        <end position="541"/>
    </location>
</feature>
<comment type="similarity">
    <text evidence="2">Belongs to the Ca(2+):cation antiporter (CaCA) (TC 2.A.19) family.</text>
</comment>
<dbReference type="OrthoDB" id="407410at2759"/>
<feature type="domain" description="Sodium/calcium exchanger membrane region" evidence="8">
    <location>
        <begin position="124"/>
        <end position="262"/>
    </location>
</feature>
<dbReference type="GO" id="GO:0016020">
    <property type="term" value="C:membrane"/>
    <property type="evidence" value="ECO:0007669"/>
    <property type="project" value="UniProtKB-SubCell"/>
</dbReference>
<proteinExistence type="inferred from homology"/>